<feature type="domain" description="GST C-terminal" evidence="3">
    <location>
        <begin position="90"/>
        <end position="242"/>
    </location>
</feature>
<dbReference type="InterPro" id="IPR004045">
    <property type="entry name" value="Glutathione_S-Trfase_N"/>
</dbReference>
<feature type="domain" description="GST N-terminal" evidence="2">
    <location>
        <begin position="3"/>
        <end position="84"/>
    </location>
</feature>
<dbReference type="Pfam" id="PF14497">
    <property type="entry name" value="GST_C_3"/>
    <property type="match status" value="1"/>
</dbReference>
<dbReference type="PANTHER" id="PTHR44051:SF3">
    <property type="entry name" value="TRANSCRIPTIONAL REGULATOR URE2"/>
    <property type="match status" value="1"/>
</dbReference>
<dbReference type="InterPro" id="IPR004046">
    <property type="entry name" value="GST_C"/>
</dbReference>
<evidence type="ECO:0000313" key="5">
    <source>
        <dbReference type="Proteomes" id="UP000308133"/>
    </source>
</evidence>
<dbReference type="Gene3D" id="1.20.1050.130">
    <property type="match status" value="1"/>
</dbReference>
<comment type="similarity">
    <text evidence="1">Belongs to the GST superfamily.</text>
</comment>
<evidence type="ECO:0000313" key="4">
    <source>
        <dbReference type="EMBL" id="TKX19697.1"/>
    </source>
</evidence>
<dbReference type="EMBL" id="PTQR01000107">
    <property type="protein sequence ID" value="TKX19697.1"/>
    <property type="molecule type" value="Genomic_DNA"/>
</dbReference>
<gene>
    <name evidence="4" type="ORF">C1H76_8143</name>
</gene>
<sequence>MSKPILVHGHTGGPNPWKVVMMLEELKLPYEIKFWDFSELHKDPYEQKNPNGRTPTIEDPNTGITLWESGAIIEYLVETYDKDSTFTYTTSPNKYLLKQWLHFQMSGQGTSSPAHPSTSPHITNHPILGPYFGQKMWFTYYHSEKLPSAIDRYAAEIKRVIGVVDMHLKRAGTPYLVGDKFTYADLAFVPWFNAVPWALQQPDVEKEFEKEYPAYFAWWTKVRNRPAVKKTLDDQLEAIKKSS</sequence>
<evidence type="ECO:0000259" key="3">
    <source>
        <dbReference type="PROSITE" id="PS50405"/>
    </source>
</evidence>
<protein>
    <submittedName>
        <fullName evidence="4">Glutathione S-transferase-like protein 17</fullName>
    </submittedName>
</protein>
<name>A0A4U7AX80_9PEZI</name>
<dbReference type="InterPro" id="IPR040079">
    <property type="entry name" value="Glutathione_S-Trfase"/>
</dbReference>
<dbReference type="CDD" id="cd03048">
    <property type="entry name" value="GST_N_Ure2p_like"/>
    <property type="match status" value="1"/>
</dbReference>
<dbReference type="SUPFAM" id="SSF52833">
    <property type="entry name" value="Thioredoxin-like"/>
    <property type="match status" value="1"/>
</dbReference>
<comment type="caution">
    <text evidence="4">The sequence shown here is derived from an EMBL/GenBank/DDBJ whole genome shotgun (WGS) entry which is preliminary data.</text>
</comment>
<dbReference type="SUPFAM" id="SSF47616">
    <property type="entry name" value="GST C-terminal domain-like"/>
    <property type="match status" value="1"/>
</dbReference>
<evidence type="ECO:0000259" key="2">
    <source>
        <dbReference type="PROSITE" id="PS50404"/>
    </source>
</evidence>
<evidence type="ECO:0000256" key="1">
    <source>
        <dbReference type="ARBA" id="ARBA00007409"/>
    </source>
</evidence>
<proteinExistence type="inferred from homology"/>
<dbReference type="GO" id="GO:0016740">
    <property type="term" value="F:transferase activity"/>
    <property type="evidence" value="ECO:0007669"/>
    <property type="project" value="UniProtKB-KW"/>
</dbReference>
<reference evidence="4 5" key="1">
    <citation type="submission" date="2018-02" db="EMBL/GenBank/DDBJ databases">
        <title>Draft genome sequences of Elsinoe sp., causing black scab on jojoba.</title>
        <authorList>
            <person name="Stodart B."/>
            <person name="Jeffress S."/>
            <person name="Ash G."/>
            <person name="Arun Chinnappa K."/>
        </authorList>
    </citation>
    <scope>NUCLEOTIDE SEQUENCE [LARGE SCALE GENOMIC DNA]</scope>
    <source>
        <strain evidence="4 5">Hillstone_2</strain>
    </source>
</reference>
<dbReference type="Proteomes" id="UP000308133">
    <property type="component" value="Unassembled WGS sequence"/>
</dbReference>
<keyword evidence="4" id="KW-0808">Transferase</keyword>
<dbReference type="PANTHER" id="PTHR44051">
    <property type="entry name" value="GLUTATHIONE S-TRANSFERASE-RELATED"/>
    <property type="match status" value="1"/>
</dbReference>
<dbReference type="PROSITE" id="PS50404">
    <property type="entry name" value="GST_NTER"/>
    <property type="match status" value="1"/>
</dbReference>
<dbReference type="InterPro" id="IPR010987">
    <property type="entry name" value="Glutathione-S-Trfase_C-like"/>
</dbReference>
<accession>A0A4U7AX80</accession>
<dbReference type="PROSITE" id="PS50405">
    <property type="entry name" value="GST_CTER"/>
    <property type="match status" value="1"/>
</dbReference>
<dbReference type="Pfam" id="PF13409">
    <property type="entry name" value="GST_N_2"/>
    <property type="match status" value="1"/>
</dbReference>
<dbReference type="AlphaFoldDB" id="A0A4U7AX80"/>
<organism evidence="4 5">
    <name type="scientific">Elsinoe australis</name>
    <dbReference type="NCBI Taxonomy" id="40998"/>
    <lineage>
        <taxon>Eukaryota</taxon>
        <taxon>Fungi</taxon>
        <taxon>Dikarya</taxon>
        <taxon>Ascomycota</taxon>
        <taxon>Pezizomycotina</taxon>
        <taxon>Dothideomycetes</taxon>
        <taxon>Dothideomycetidae</taxon>
        <taxon>Myriangiales</taxon>
        <taxon>Elsinoaceae</taxon>
        <taxon>Elsinoe</taxon>
    </lineage>
</organism>
<dbReference type="SFLD" id="SFLDS00019">
    <property type="entry name" value="Glutathione_Transferase_(cytos"/>
    <property type="match status" value="1"/>
</dbReference>
<dbReference type="InterPro" id="IPR036249">
    <property type="entry name" value="Thioredoxin-like_sf"/>
</dbReference>
<dbReference type="SFLD" id="SFLDG00358">
    <property type="entry name" value="Main_(cytGST)"/>
    <property type="match status" value="1"/>
</dbReference>
<dbReference type="InterPro" id="IPR036282">
    <property type="entry name" value="Glutathione-S-Trfase_C_sf"/>
</dbReference>